<feature type="transmembrane region" description="Helical" evidence="1">
    <location>
        <begin position="37"/>
        <end position="56"/>
    </location>
</feature>
<gene>
    <name evidence="3" type="ORF">A3E29_00020</name>
</gene>
<feature type="transmembrane region" description="Helical" evidence="1">
    <location>
        <begin position="62"/>
        <end position="86"/>
    </location>
</feature>
<proteinExistence type="predicted"/>
<keyword evidence="1" id="KW-1133">Transmembrane helix</keyword>
<dbReference type="GO" id="GO:0016020">
    <property type="term" value="C:membrane"/>
    <property type="evidence" value="ECO:0007669"/>
    <property type="project" value="InterPro"/>
</dbReference>
<accession>A0A1F5PIY3</accession>
<sequence>MSFYFFAWVASVFYAIEAVIGKLISKYTVKNPWLFNFLWTGISLILIGGTSLYYGVHWPASWPPLILASVFYALGGLLYIIGIYYFDISALSPLFNFRTVFAVILAALMLGEILSLNQYILIVLTFIAGIFVTMDERFSIRSFFSWPMLVVMGDMVGLALMGIYIQKAVVANGFWTVTFFLALLTQILFLTTIPMFRKDWTSLSWKHLPGIFWMALAGFVATLAANKAYSLNVGISSTIISLPLSMVMAIVLSAFWPDLLEKHSRKVYLTRFLAAGVMFAAAIILSK</sequence>
<feature type="transmembrane region" description="Helical" evidence="1">
    <location>
        <begin position="177"/>
        <end position="196"/>
    </location>
</feature>
<feature type="transmembrane region" description="Helical" evidence="1">
    <location>
        <begin position="208"/>
        <end position="229"/>
    </location>
</feature>
<feature type="transmembrane region" description="Helical" evidence="1">
    <location>
        <begin position="146"/>
        <end position="165"/>
    </location>
</feature>
<dbReference type="SUPFAM" id="SSF103481">
    <property type="entry name" value="Multidrug resistance efflux transporter EmrE"/>
    <property type="match status" value="1"/>
</dbReference>
<evidence type="ECO:0000259" key="2">
    <source>
        <dbReference type="Pfam" id="PF00892"/>
    </source>
</evidence>
<dbReference type="Proteomes" id="UP000177682">
    <property type="component" value="Unassembled WGS sequence"/>
</dbReference>
<keyword evidence="1" id="KW-0472">Membrane</keyword>
<evidence type="ECO:0000313" key="3">
    <source>
        <dbReference type="EMBL" id="OGE89764.1"/>
    </source>
</evidence>
<comment type="caution">
    <text evidence="3">The sequence shown here is derived from an EMBL/GenBank/DDBJ whole genome shotgun (WGS) entry which is preliminary data.</text>
</comment>
<feature type="transmembrane region" description="Helical" evidence="1">
    <location>
        <begin position="6"/>
        <end position="25"/>
    </location>
</feature>
<dbReference type="Pfam" id="PF00892">
    <property type="entry name" value="EamA"/>
    <property type="match status" value="1"/>
</dbReference>
<reference evidence="3 4" key="1">
    <citation type="journal article" date="2016" name="Nat. Commun.">
        <title>Thousands of microbial genomes shed light on interconnected biogeochemical processes in an aquifer system.</title>
        <authorList>
            <person name="Anantharaman K."/>
            <person name="Brown C.T."/>
            <person name="Hug L.A."/>
            <person name="Sharon I."/>
            <person name="Castelle C.J."/>
            <person name="Probst A.J."/>
            <person name="Thomas B.C."/>
            <person name="Singh A."/>
            <person name="Wilkins M.J."/>
            <person name="Karaoz U."/>
            <person name="Brodie E.L."/>
            <person name="Williams K.H."/>
            <person name="Hubbard S.S."/>
            <person name="Banfield J.F."/>
        </authorList>
    </citation>
    <scope>NUCLEOTIDE SEQUENCE [LARGE SCALE GENOMIC DNA]</scope>
</reference>
<organism evidence="3 4">
    <name type="scientific">Candidatus Doudnabacteria bacterium RIFCSPHIGHO2_12_FULL_48_16</name>
    <dbReference type="NCBI Taxonomy" id="1817838"/>
    <lineage>
        <taxon>Bacteria</taxon>
        <taxon>Candidatus Doudnaibacteriota</taxon>
    </lineage>
</organism>
<name>A0A1F5PIY3_9BACT</name>
<evidence type="ECO:0000256" key="1">
    <source>
        <dbReference type="SAM" id="Phobius"/>
    </source>
</evidence>
<dbReference type="InterPro" id="IPR000620">
    <property type="entry name" value="EamA_dom"/>
</dbReference>
<dbReference type="AlphaFoldDB" id="A0A1F5PIY3"/>
<protein>
    <recommendedName>
        <fullName evidence="2">EamA domain-containing protein</fullName>
    </recommendedName>
</protein>
<feature type="transmembrane region" description="Helical" evidence="1">
    <location>
        <begin position="235"/>
        <end position="256"/>
    </location>
</feature>
<dbReference type="InterPro" id="IPR037185">
    <property type="entry name" value="EmrE-like"/>
</dbReference>
<evidence type="ECO:0000313" key="4">
    <source>
        <dbReference type="Proteomes" id="UP000177682"/>
    </source>
</evidence>
<feature type="domain" description="EamA" evidence="2">
    <location>
        <begin position="4"/>
        <end position="133"/>
    </location>
</feature>
<dbReference type="EMBL" id="MFEY01000008">
    <property type="protein sequence ID" value="OGE89764.1"/>
    <property type="molecule type" value="Genomic_DNA"/>
</dbReference>
<feature type="transmembrane region" description="Helical" evidence="1">
    <location>
        <begin position="268"/>
        <end position="286"/>
    </location>
</feature>
<keyword evidence="1" id="KW-0812">Transmembrane</keyword>